<gene>
    <name evidence="5" type="ORF">SAMN04488057_103223</name>
</gene>
<feature type="transmembrane region" description="Helical" evidence="2">
    <location>
        <begin position="262"/>
        <end position="286"/>
    </location>
</feature>
<organism evidence="5 6">
    <name type="scientific">Cyclobacterium lianum</name>
    <dbReference type="NCBI Taxonomy" id="388280"/>
    <lineage>
        <taxon>Bacteria</taxon>
        <taxon>Pseudomonadati</taxon>
        <taxon>Bacteroidota</taxon>
        <taxon>Cytophagia</taxon>
        <taxon>Cytophagales</taxon>
        <taxon>Cyclobacteriaceae</taxon>
        <taxon>Cyclobacterium</taxon>
    </lineage>
</organism>
<evidence type="ECO:0000256" key="2">
    <source>
        <dbReference type="SAM" id="Phobius"/>
    </source>
</evidence>
<feature type="transmembrane region" description="Helical" evidence="2">
    <location>
        <begin position="355"/>
        <end position="374"/>
    </location>
</feature>
<dbReference type="OrthoDB" id="9783459at2"/>
<evidence type="ECO:0000313" key="6">
    <source>
        <dbReference type="Proteomes" id="UP000184513"/>
    </source>
</evidence>
<keyword evidence="6" id="KW-1185">Reference proteome</keyword>
<feature type="coiled-coil region" evidence="1">
    <location>
        <begin position="418"/>
        <end position="452"/>
    </location>
</feature>
<protein>
    <submittedName>
        <fullName evidence="5">7TMR-DISM extracellular 2</fullName>
    </submittedName>
</protein>
<feature type="transmembrane region" description="Helical" evidence="2">
    <location>
        <begin position="324"/>
        <end position="343"/>
    </location>
</feature>
<dbReference type="Pfam" id="PF07695">
    <property type="entry name" value="7TMR-DISM_7TM"/>
    <property type="match status" value="1"/>
</dbReference>
<keyword evidence="2" id="KW-0472">Membrane</keyword>
<evidence type="ECO:0000259" key="4">
    <source>
        <dbReference type="Pfam" id="PF07696"/>
    </source>
</evidence>
<sequence>MYTPFRLRKTIDLIKLCPLLAFLMLAELGFSQRISGEATLRIDDNWNERIYAIDQLEFYEDTSDTLDFKDIIKEPFQQHFKINADFSKNDFDTNHTYWVKLSIANNPQSEKKWLLEFYDQSIDKIEAYYPDESGAYQRKLMGDSYPFVLRLYNHKNFQLEVPNRQDRIENFYFKINSSQKADIRIAVRSLNRFIHYALSEYFLYGLFYGMILIIALYNFLIFLAVREMKYIYYILYLLSVGFYAMSLDGIGFQFFWPRFPELNIIVNGLFSFFIAFWAVLFTIRFLNTRRRARKFHYLLWFSLVFKALIFSAGLFVDISYFEISYYDLLPFMLIFSSGIYLLLKNFQAARFFVMAYGVLFLGVLIKVLASYAIIPHHTVVYYSLHFAFLIEMVLLSFALGDRIRIMKEIRDKALKRSLAQYKDNIALKEKVNKELESKVRERTAELQDKNHLLEQVNLQLQLKDAEIKRINALLDKDNWKLKSSIRDSYKARMEQQSLSREEFAKIFPDQSACYRYLEELKWGKGFACRQCGRTRFGKGPNWFSRRCTHCGHIDSVTAGTVFHGIKIPLEKAFYILYASFMVQEKITLDELSDSLQISRNTIWAFRKKVGQKVPSLADGARPGWEELILLQPLQA</sequence>
<accession>A0A1M7LDJ4</accession>
<dbReference type="Gene3D" id="2.60.40.2380">
    <property type="match status" value="1"/>
</dbReference>
<feature type="transmembrane region" description="Helical" evidence="2">
    <location>
        <begin position="201"/>
        <end position="223"/>
    </location>
</feature>
<dbReference type="InterPro" id="IPR011622">
    <property type="entry name" value="7TMR_DISM_rcpt_extracell_dom2"/>
</dbReference>
<feature type="transmembrane region" description="Helical" evidence="2">
    <location>
        <begin position="230"/>
        <end position="256"/>
    </location>
</feature>
<proteinExistence type="predicted"/>
<evidence type="ECO:0000313" key="5">
    <source>
        <dbReference type="EMBL" id="SHM75679.1"/>
    </source>
</evidence>
<reference evidence="5 6" key="1">
    <citation type="submission" date="2016-11" db="EMBL/GenBank/DDBJ databases">
        <authorList>
            <person name="Jaros S."/>
            <person name="Januszkiewicz K."/>
            <person name="Wedrychowicz H."/>
        </authorList>
    </citation>
    <scope>NUCLEOTIDE SEQUENCE [LARGE SCALE GENOMIC DNA]</scope>
    <source>
        <strain evidence="5 6">CGMCC 1.6102</strain>
    </source>
</reference>
<feature type="domain" description="7TM-DISM receptor extracellular" evidence="3">
    <location>
        <begin position="200"/>
        <end position="402"/>
    </location>
</feature>
<feature type="transmembrane region" description="Helical" evidence="2">
    <location>
        <begin position="298"/>
        <end position="318"/>
    </location>
</feature>
<keyword evidence="1" id="KW-0175">Coiled coil</keyword>
<dbReference type="EMBL" id="FRCY01000003">
    <property type="protein sequence ID" value="SHM75679.1"/>
    <property type="molecule type" value="Genomic_DNA"/>
</dbReference>
<dbReference type="Proteomes" id="UP000184513">
    <property type="component" value="Unassembled WGS sequence"/>
</dbReference>
<feature type="transmembrane region" description="Helical" evidence="2">
    <location>
        <begin position="380"/>
        <end position="400"/>
    </location>
</feature>
<keyword evidence="2" id="KW-1133">Transmembrane helix</keyword>
<name>A0A1M7LDJ4_9BACT</name>
<dbReference type="STRING" id="388280.SAMN04488057_103223"/>
<feature type="domain" description="7TM-DISM receptor extracellular" evidence="4">
    <location>
        <begin position="55"/>
        <end position="187"/>
    </location>
</feature>
<dbReference type="InterPro" id="IPR011623">
    <property type="entry name" value="7TMR_DISM_rcpt_extracell_dom1"/>
</dbReference>
<evidence type="ECO:0000259" key="3">
    <source>
        <dbReference type="Pfam" id="PF07695"/>
    </source>
</evidence>
<dbReference type="Pfam" id="PF07696">
    <property type="entry name" value="7TMR-DISMED2"/>
    <property type="match status" value="1"/>
</dbReference>
<evidence type="ECO:0000256" key="1">
    <source>
        <dbReference type="SAM" id="Coils"/>
    </source>
</evidence>
<dbReference type="RefSeq" id="WP_084097017.1">
    <property type="nucleotide sequence ID" value="NZ_FRCY01000003.1"/>
</dbReference>
<keyword evidence="2" id="KW-0812">Transmembrane</keyword>
<dbReference type="AlphaFoldDB" id="A0A1M7LDJ4"/>